<dbReference type="GO" id="GO:0051539">
    <property type="term" value="F:4 iron, 4 sulfur cluster binding"/>
    <property type="evidence" value="ECO:0007669"/>
    <property type="project" value="UniProtKB-KW"/>
</dbReference>
<gene>
    <name evidence="8" type="ORF">D187_002395</name>
</gene>
<dbReference type="EMBL" id="ANAH02000015">
    <property type="protein sequence ID" value="EPX59651.1"/>
    <property type="molecule type" value="Genomic_DNA"/>
</dbReference>
<feature type="domain" description="Radical SAM core" evidence="7">
    <location>
        <begin position="124"/>
        <end position="354"/>
    </location>
</feature>
<evidence type="ECO:0000259" key="7">
    <source>
        <dbReference type="PROSITE" id="PS51918"/>
    </source>
</evidence>
<dbReference type="GO" id="GO:0003824">
    <property type="term" value="F:catalytic activity"/>
    <property type="evidence" value="ECO:0007669"/>
    <property type="project" value="InterPro"/>
</dbReference>
<comment type="cofactor">
    <cofactor evidence="1">
        <name>[4Fe-4S] cluster</name>
        <dbReference type="ChEBI" id="CHEBI:49883"/>
    </cofactor>
</comment>
<keyword evidence="9" id="KW-1185">Reference proteome</keyword>
<dbReference type="PROSITE" id="PS51918">
    <property type="entry name" value="RADICAL_SAM"/>
    <property type="match status" value="1"/>
</dbReference>
<dbReference type="SUPFAM" id="SSF102114">
    <property type="entry name" value="Radical SAM enzymes"/>
    <property type="match status" value="1"/>
</dbReference>
<dbReference type="SFLD" id="SFLDG01067">
    <property type="entry name" value="SPASM/twitch_domain_containing"/>
    <property type="match status" value="1"/>
</dbReference>
<dbReference type="InterPro" id="IPR013785">
    <property type="entry name" value="Aldolase_TIM"/>
</dbReference>
<dbReference type="RefSeq" id="WP_002625676.1">
    <property type="nucleotide sequence ID" value="NZ_ANAH02000015.1"/>
</dbReference>
<keyword evidence="5" id="KW-0408">Iron</keyword>
<dbReference type="Gene3D" id="3.20.20.70">
    <property type="entry name" value="Aldolase class I"/>
    <property type="match status" value="1"/>
</dbReference>
<dbReference type="InterPro" id="IPR007197">
    <property type="entry name" value="rSAM"/>
</dbReference>
<keyword evidence="6" id="KW-0411">Iron-sulfur</keyword>
<dbReference type="PANTHER" id="PTHR43787:SF3">
    <property type="entry name" value="ARYLSULFATASE REGULATORY PROTEIN"/>
    <property type="match status" value="1"/>
</dbReference>
<name>S9P985_CYSF2</name>
<evidence type="ECO:0000313" key="8">
    <source>
        <dbReference type="EMBL" id="EPX59651.1"/>
    </source>
</evidence>
<evidence type="ECO:0000256" key="2">
    <source>
        <dbReference type="ARBA" id="ARBA00022485"/>
    </source>
</evidence>
<dbReference type="AlphaFoldDB" id="S9P985"/>
<dbReference type="Pfam" id="PF04055">
    <property type="entry name" value="Radical_SAM"/>
    <property type="match status" value="1"/>
</dbReference>
<protein>
    <submittedName>
        <fullName evidence="8">Arylsulfatase regulator</fullName>
    </submittedName>
</protein>
<dbReference type="PANTHER" id="PTHR43787">
    <property type="entry name" value="FEMO COFACTOR BIOSYNTHESIS PROTEIN NIFB-RELATED"/>
    <property type="match status" value="1"/>
</dbReference>
<accession>S9P985</accession>
<proteinExistence type="predicted"/>
<keyword evidence="2" id="KW-0004">4Fe-4S</keyword>
<dbReference type="Proteomes" id="UP000011682">
    <property type="component" value="Unassembled WGS sequence"/>
</dbReference>
<keyword evidence="3" id="KW-0949">S-adenosyl-L-methionine</keyword>
<dbReference type="SMART" id="SM00729">
    <property type="entry name" value="Elp3"/>
    <property type="match status" value="1"/>
</dbReference>
<dbReference type="InterPro" id="IPR023885">
    <property type="entry name" value="4Fe4S-binding_SPASM_dom"/>
</dbReference>
<dbReference type="InterPro" id="IPR006638">
    <property type="entry name" value="Elp3/MiaA/NifB-like_rSAM"/>
</dbReference>
<evidence type="ECO:0000256" key="3">
    <source>
        <dbReference type="ARBA" id="ARBA00022691"/>
    </source>
</evidence>
<evidence type="ECO:0000256" key="1">
    <source>
        <dbReference type="ARBA" id="ARBA00001966"/>
    </source>
</evidence>
<sequence length="493" mass="56373">MKSDEIAEAQDLKILHSSPHDAAGWEDDKKSGTENEIQHWVPSRYTVRAATDDGQLILWNTLSRTISVFKKEQAPYVLAMLKPAGVQSREEGLAGYLARRGVLIPKGTDEYSKFLLMFGQQHYRSDVLELFVLSSEDCNFRCTYCYERFTRGTMRPEVRQGIKRMVEKQIKNLRTLDIRWFGGEPLYGWAAVEELAPFFRRISQEYGVNHRSQMTTNGYLLTPDVADRLLDWNVRSYQITLDGVPDTHNCSRPTRDGRPTFETIVENLKSLGKRTDEFYVNLRVNFDKTNSNRLEEFLDLVKKELNPDSRFNLAFHPVGRWGGANDPQLQVCGGDEKVNIMTQLKEAAHARGLRVNNLKDYNYLGGMVCYAARPYNLIIGASGKVMKCTVLLDMDERNVVGRLMEDGSLLLNNNKMARWTEPSFEKDAKCQKCFVLPNCQGISCPLPRLDENKRPCIPTKLRAKAELREALKFGTAVVKREVAQTVQRLEEKP</sequence>
<organism evidence="8 9">
    <name type="scientific">Cystobacter fuscus (strain ATCC 25194 / DSM 2262 / NBRC 100088 / M29)</name>
    <dbReference type="NCBI Taxonomy" id="1242864"/>
    <lineage>
        <taxon>Bacteria</taxon>
        <taxon>Pseudomonadati</taxon>
        <taxon>Myxococcota</taxon>
        <taxon>Myxococcia</taxon>
        <taxon>Myxococcales</taxon>
        <taxon>Cystobacterineae</taxon>
        <taxon>Archangiaceae</taxon>
        <taxon>Cystobacter</taxon>
    </lineage>
</organism>
<dbReference type="eggNOG" id="COG0641">
    <property type="taxonomic scope" value="Bacteria"/>
</dbReference>
<dbReference type="GO" id="GO:0046872">
    <property type="term" value="F:metal ion binding"/>
    <property type="evidence" value="ECO:0007669"/>
    <property type="project" value="UniProtKB-KW"/>
</dbReference>
<dbReference type="NCBIfam" id="TIGR04085">
    <property type="entry name" value="rSAM_more_4Fe4S"/>
    <property type="match status" value="1"/>
</dbReference>
<dbReference type="SFLD" id="SFLDS00029">
    <property type="entry name" value="Radical_SAM"/>
    <property type="match status" value="1"/>
</dbReference>
<dbReference type="UniPathway" id="UPA00782"/>
<reference evidence="8" key="1">
    <citation type="submission" date="2013-05" db="EMBL/GenBank/DDBJ databases">
        <title>Genome assembly of Cystobacter fuscus DSM 2262.</title>
        <authorList>
            <person name="Sharma G."/>
            <person name="Khatri I."/>
            <person name="Kaur C."/>
            <person name="Mayilraj S."/>
            <person name="Subramanian S."/>
        </authorList>
    </citation>
    <scope>NUCLEOTIDE SEQUENCE [LARGE SCALE GENOMIC DNA]</scope>
    <source>
        <strain evidence="8">DSM 2262</strain>
    </source>
</reference>
<comment type="caution">
    <text evidence="8">The sequence shown here is derived from an EMBL/GenBank/DDBJ whole genome shotgun (WGS) entry which is preliminary data.</text>
</comment>
<dbReference type="InterPro" id="IPR058240">
    <property type="entry name" value="rSAM_sf"/>
</dbReference>
<dbReference type="CDD" id="cd01335">
    <property type="entry name" value="Radical_SAM"/>
    <property type="match status" value="1"/>
</dbReference>
<dbReference type="OrthoDB" id="308557at2"/>
<evidence type="ECO:0000256" key="4">
    <source>
        <dbReference type="ARBA" id="ARBA00022723"/>
    </source>
</evidence>
<evidence type="ECO:0000313" key="9">
    <source>
        <dbReference type="Proteomes" id="UP000011682"/>
    </source>
</evidence>
<keyword evidence="4" id="KW-0479">Metal-binding</keyword>
<evidence type="ECO:0000256" key="6">
    <source>
        <dbReference type="ARBA" id="ARBA00023014"/>
    </source>
</evidence>
<evidence type="ECO:0000256" key="5">
    <source>
        <dbReference type="ARBA" id="ARBA00023004"/>
    </source>
</evidence>